<dbReference type="GO" id="GO:0008237">
    <property type="term" value="F:metallopeptidase activity"/>
    <property type="evidence" value="ECO:0007669"/>
    <property type="project" value="UniProtKB-KW"/>
</dbReference>
<evidence type="ECO:0000256" key="1">
    <source>
        <dbReference type="SAM" id="Phobius"/>
    </source>
</evidence>
<keyword evidence="3" id="KW-0378">Hydrolase</keyword>
<dbReference type="InterPro" id="IPR003675">
    <property type="entry name" value="Rce1/LyrA-like_dom"/>
</dbReference>
<reference evidence="3 4" key="1">
    <citation type="submission" date="2020-08" db="EMBL/GenBank/DDBJ databases">
        <title>Putative novel bacterial strains isolated from necrotic wheat leaf tissues caused by Xanthomonas translucens.</title>
        <authorList>
            <person name="Tambong J.T."/>
        </authorList>
    </citation>
    <scope>NUCLEOTIDE SEQUENCE [LARGE SCALE GENOMIC DNA]</scope>
    <source>
        <strain evidence="3 4">DOAB 1069</strain>
    </source>
</reference>
<gene>
    <name evidence="3" type="ORF">H8S59_02920</name>
</gene>
<keyword evidence="4" id="KW-1185">Reference proteome</keyword>
<comment type="caution">
    <text evidence="3">The sequence shown here is derived from an EMBL/GenBank/DDBJ whole genome shotgun (WGS) entry which is preliminary data.</text>
</comment>
<sequence>MPAIRWTSLTLLILGYCIALSFGDLSLPAAVTFGLLVMAGICVTQFSQRAVVCFGHGLFITLAFALAIHWLPGFFSERVIAAQRFSPEAAPFSMYFYLDKPLIGIWIVLACPWLLPAIPARQALKTAVLTLLGTSAVCMTLAVMLGVTGWSPKWPAQGTLWLLNNLLLVTLTEELFFRAYLQGGLQRLLQRVPYGPALALCAASLLFGLAHLGSGWQWALLAGIAGTGYGLAYRFGGLQAAVVTHFGLNLLHFSLFTYPVFDR</sequence>
<keyword evidence="3" id="KW-0645">Protease</keyword>
<organism evidence="3 4">
    <name type="scientific">Pseudomonas folii</name>
    <dbReference type="NCBI Taxonomy" id="2762593"/>
    <lineage>
        <taxon>Bacteria</taxon>
        <taxon>Pseudomonadati</taxon>
        <taxon>Pseudomonadota</taxon>
        <taxon>Gammaproteobacteria</taxon>
        <taxon>Pseudomonadales</taxon>
        <taxon>Pseudomonadaceae</taxon>
        <taxon>Pseudomonas</taxon>
    </lineage>
</organism>
<dbReference type="Pfam" id="PF02517">
    <property type="entry name" value="Rce1-like"/>
    <property type="match status" value="1"/>
</dbReference>
<keyword evidence="3" id="KW-0482">Metalloprotease</keyword>
<evidence type="ECO:0000313" key="4">
    <source>
        <dbReference type="Proteomes" id="UP000651852"/>
    </source>
</evidence>
<evidence type="ECO:0000259" key="2">
    <source>
        <dbReference type="Pfam" id="PF02517"/>
    </source>
</evidence>
<feature type="transmembrane region" description="Helical" evidence="1">
    <location>
        <begin position="53"/>
        <end position="75"/>
    </location>
</feature>
<dbReference type="RefSeq" id="WP_187520458.1">
    <property type="nucleotide sequence ID" value="NZ_JACONW010000007.1"/>
</dbReference>
<dbReference type="Proteomes" id="UP000651852">
    <property type="component" value="Unassembled WGS sequence"/>
</dbReference>
<keyword evidence="1" id="KW-0472">Membrane</keyword>
<feature type="transmembrane region" description="Helical" evidence="1">
    <location>
        <begin position="159"/>
        <end position="180"/>
    </location>
</feature>
<feature type="transmembrane region" description="Helical" evidence="1">
    <location>
        <begin position="95"/>
        <end position="115"/>
    </location>
</feature>
<feature type="transmembrane region" description="Helical" evidence="1">
    <location>
        <begin position="192"/>
        <end position="210"/>
    </location>
</feature>
<dbReference type="EMBL" id="JACONW010000007">
    <property type="protein sequence ID" value="MBC3948719.1"/>
    <property type="molecule type" value="Genomic_DNA"/>
</dbReference>
<evidence type="ECO:0000313" key="3">
    <source>
        <dbReference type="EMBL" id="MBC3948719.1"/>
    </source>
</evidence>
<keyword evidence="1" id="KW-1133">Transmembrane helix</keyword>
<feature type="transmembrane region" description="Helical" evidence="1">
    <location>
        <begin position="127"/>
        <end position="147"/>
    </location>
</feature>
<feature type="transmembrane region" description="Helical" evidence="1">
    <location>
        <begin position="240"/>
        <end position="261"/>
    </location>
</feature>
<accession>A0ABR7AUZ1</accession>
<feature type="domain" description="CAAX prenyl protease 2/Lysostaphin resistance protein A-like" evidence="2">
    <location>
        <begin position="158"/>
        <end position="251"/>
    </location>
</feature>
<keyword evidence="1" id="KW-0812">Transmembrane</keyword>
<proteinExistence type="predicted"/>
<protein>
    <submittedName>
        <fullName evidence="3">CPBP family intramembrane metalloprotease</fullName>
    </submittedName>
</protein>
<name>A0ABR7AUZ1_9PSED</name>